<evidence type="ECO:0000259" key="6">
    <source>
        <dbReference type="PROSITE" id="PS50067"/>
    </source>
</evidence>
<dbReference type="GO" id="GO:0005524">
    <property type="term" value="F:ATP binding"/>
    <property type="evidence" value="ECO:0007669"/>
    <property type="project" value="UniProtKB-UniRule"/>
</dbReference>
<feature type="domain" description="Kinesin motor" evidence="6">
    <location>
        <begin position="465"/>
        <end position="827"/>
    </location>
</feature>
<dbReference type="GO" id="GO:0003777">
    <property type="term" value="F:microtubule motor activity"/>
    <property type="evidence" value="ECO:0007669"/>
    <property type="project" value="InterPro"/>
</dbReference>
<feature type="region of interest" description="Disordered" evidence="4">
    <location>
        <begin position="859"/>
        <end position="977"/>
    </location>
</feature>
<dbReference type="AlphaFoldDB" id="A0A6N2L9Y5"/>
<evidence type="ECO:0000256" key="2">
    <source>
        <dbReference type="ARBA" id="ARBA00023175"/>
    </source>
</evidence>
<dbReference type="PRINTS" id="PR00380">
    <property type="entry name" value="KINESINHEAVY"/>
</dbReference>
<dbReference type="Pfam" id="PF00225">
    <property type="entry name" value="Kinesin"/>
    <property type="match status" value="1"/>
</dbReference>
<dbReference type="EMBL" id="CAADRP010001302">
    <property type="protein sequence ID" value="VFU37585.1"/>
    <property type="molecule type" value="Genomic_DNA"/>
</dbReference>
<gene>
    <name evidence="7" type="ORF">SVIM_LOCUS199886</name>
</gene>
<reference evidence="7" key="1">
    <citation type="submission" date="2019-03" db="EMBL/GenBank/DDBJ databases">
        <authorList>
            <person name="Mank J."/>
            <person name="Almeida P."/>
        </authorList>
    </citation>
    <scope>NUCLEOTIDE SEQUENCE</scope>
    <source>
        <strain evidence="7">78183</strain>
    </source>
</reference>
<feature type="binding site" evidence="3">
    <location>
        <begin position="549"/>
        <end position="556"/>
    </location>
    <ligand>
        <name>ATP</name>
        <dbReference type="ChEBI" id="CHEBI:30616"/>
    </ligand>
</feature>
<evidence type="ECO:0000256" key="3">
    <source>
        <dbReference type="PROSITE-ProRule" id="PRU00283"/>
    </source>
</evidence>
<proteinExistence type="inferred from homology"/>
<keyword evidence="2 3" id="KW-0505">Motor protein</keyword>
<dbReference type="PANTHER" id="PTHR47972:SF28">
    <property type="entry name" value="KINESIN-LIKE PROTEIN KLP-3"/>
    <property type="match status" value="1"/>
</dbReference>
<feature type="compositionally biased region" description="Polar residues" evidence="4">
    <location>
        <begin position="867"/>
        <end position="880"/>
    </location>
</feature>
<dbReference type="GO" id="GO:0008017">
    <property type="term" value="F:microtubule binding"/>
    <property type="evidence" value="ECO:0007669"/>
    <property type="project" value="InterPro"/>
</dbReference>
<dbReference type="Pfam" id="PF00307">
    <property type="entry name" value="CH"/>
    <property type="match status" value="1"/>
</dbReference>
<comment type="similarity">
    <text evidence="1">Belongs to the TRAFAC class myosin-kinesin ATPase superfamily. Kinesin family. KIN-14 subfamily.</text>
</comment>
<evidence type="ECO:0008006" key="8">
    <source>
        <dbReference type="Google" id="ProtNLM"/>
    </source>
</evidence>
<feature type="compositionally biased region" description="Polar residues" evidence="4">
    <location>
        <begin position="913"/>
        <end position="930"/>
    </location>
</feature>
<dbReference type="FunFam" id="1.10.418.10:FF:000067">
    <property type="entry name" value="kinesin-like protein KIN-14F"/>
    <property type="match status" value="1"/>
</dbReference>
<sequence length="1198" mass="133826">MPHESSHGSLFTSPCKSLRGSRGLIPSNEECYAEEIINDRELAQRKAEEAASRRYQAADWMRQMDKGASRTLPKEPSEEEFYRALRNGLILCNVLNKVNPGAVLKVDAGFWVVDNPILTVQSTEGAAQSAIQYFENMRNFLVAVKDMKLLTFEASDLEKGGSSSKVVDCILCLKGYYEWKQAGGIGVWRYGGLVKIESFQKGSPSSLVGSESADESVDESESSQHEQVLECLHLSSEVSIEETKTANALAFLFDHFGLRLLQAYLQEINGVEELPLNGMVGHTGNNNFGVSRSILSQFHLKVISSDQYIRIPVFLQSNIVSFYHYLLQLGLFLKKILKGDVGSLSKNEFLEAISQYLRQRASLASGDFSRFCICGGERETIQHTVSNSSGHEEVIDLHQKQLEDLRFYYKETRRQVKQIQADWEEEASGLEQHIRDLEVASSSYHQVLEENRQLYNQVQDLKAGTIRVYCRVRPFLRGQSNGQSTVDYIGENGNIMIANPLKNGKEARKVFSFNKVFGTNVTQDQIYADTQPLVRSVLDGYNVCIFAYGQTGSGKTYTMSGPDLTSEQTWGVNYRALRDLFQISKTRGDVIKYEVGVQMVEIYNEQVRDLLVSDGSNRRYPSKLTFTACSLKFYKLSAKFLSRGVDFTLTIRTLDIRNNSQLNGLNVPDASWIPVSSTQDVLDLMRIGQRNRAVGATALNERSSRSHSVLTVHVYGKELVSGSILKGCLHLVDLAGSERVDKSEAVGERLKESQHINRSLSALGDVISALAQKSPHVPYRNSKLTQILQDSLGGHAKTLMFVHINPELNSIGETISTLKFAERVSSIELGAARSNKETGEIRDLKDEISNLKEALERKETEIEQIKGGSTRSTAESQRTRAVSPFYVPRHGASANLKPETSHRPIDDARTSETRSCSSGKQRRSSFPSSFTDKETLPRIPFLGEERLAGSTKHRSPSPPVKRSISTDRGALGRSRVIKERVENQPVARVPFPARVPVNKSIASIPVFPSADNSSKGPYTGSQEALKQDNISKAFYNLQKVSSTRKFYPEHEEEQFRQALNIRQGGIRKGKNETKVKEKHDQMPAKFHEVDVGTTMMSDINAGEKIEEPRKSDFSDPENEHLFPMSPTIGALMVRKLQRSFSKSSRNPEPRVVEPLLAGKLENKPPNNVIHSSKEGGNTSVPEFRRSRSSPRGKLTILP</sequence>
<feature type="domain" description="Calponin-homology (CH)" evidence="5">
    <location>
        <begin position="51"/>
        <end position="178"/>
    </location>
</feature>
<dbReference type="PROSITE" id="PS50067">
    <property type="entry name" value="KINESIN_MOTOR_2"/>
    <property type="match status" value="1"/>
</dbReference>
<name>A0A6N2L9Y5_SALVM</name>
<dbReference type="SMART" id="SM00033">
    <property type="entry name" value="CH"/>
    <property type="match status" value="1"/>
</dbReference>
<dbReference type="InterPro" id="IPR001752">
    <property type="entry name" value="Kinesin_motor_dom"/>
</dbReference>
<keyword evidence="3" id="KW-0547">Nucleotide-binding</keyword>
<dbReference type="GO" id="GO:0007018">
    <property type="term" value="P:microtubule-based movement"/>
    <property type="evidence" value="ECO:0007669"/>
    <property type="project" value="InterPro"/>
</dbReference>
<dbReference type="PROSITE" id="PS50021">
    <property type="entry name" value="CH"/>
    <property type="match status" value="1"/>
</dbReference>
<dbReference type="FunFam" id="3.40.850.10:FF:000111">
    <property type="entry name" value="p-loop nucleoside triphosphate hydrolase superfamily protein with CH (Calponin Homology) domain"/>
    <property type="match status" value="1"/>
</dbReference>
<dbReference type="SUPFAM" id="SSF52540">
    <property type="entry name" value="P-loop containing nucleoside triphosphate hydrolases"/>
    <property type="match status" value="1"/>
</dbReference>
<feature type="region of interest" description="Disordered" evidence="4">
    <location>
        <begin position="1139"/>
        <end position="1198"/>
    </location>
</feature>
<dbReference type="Gene3D" id="3.40.850.10">
    <property type="entry name" value="Kinesin motor domain"/>
    <property type="match status" value="1"/>
</dbReference>
<accession>A0A6N2L9Y5</accession>
<dbReference type="InterPro" id="IPR036872">
    <property type="entry name" value="CH_dom_sf"/>
</dbReference>
<dbReference type="FunFam" id="3.40.850.10:FF:000178">
    <property type="entry name" value="Kinesin-related protein3"/>
    <property type="match status" value="1"/>
</dbReference>
<feature type="compositionally biased region" description="Basic and acidic residues" evidence="4">
    <location>
        <begin position="899"/>
        <end position="912"/>
    </location>
</feature>
<dbReference type="InterPro" id="IPR027417">
    <property type="entry name" value="P-loop_NTPase"/>
</dbReference>
<dbReference type="SMART" id="SM00129">
    <property type="entry name" value="KISc"/>
    <property type="match status" value="1"/>
</dbReference>
<evidence type="ECO:0000313" key="7">
    <source>
        <dbReference type="EMBL" id="VFU37585.1"/>
    </source>
</evidence>
<dbReference type="SUPFAM" id="SSF47576">
    <property type="entry name" value="Calponin-homology domain, CH-domain"/>
    <property type="match status" value="1"/>
</dbReference>
<dbReference type="CDD" id="cd21203">
    <property type="entry name" value="CH_AtKIN14-like"/>
    <property type="match status" value="1"/>
</dbReference>
<feature type="compositionally biased region" description="Polar residues" evidence="4">
    <location>
        <begin position="1164"/>
        <end position="1180"/>
    </location>
</feature>
<evidence type="ECO:0000256" key="1">
    <source>
        <dbReference type="ARBA" id="ARBA00010899"/>
    </source>
</evidence>
<dbReference type="Gene3D" id="1.10.418.10">
    <property type="entry name" value="Calponin-like domain"/>
    <property type="match status" value="1"/>
</dbReference>
<dbReference type="InterPro" id="IPR036961">
    <property type="entry name" value="Kinesin_motor_dom_sf"/>
</dbReference>
<keyword evidence="3" id="KW-0067">ATP-binding</keyword>
<evidence type="ECO:0000256" key="4">
    <source>
        <dbReference type="SAM" id="MobiDB-lite"/>
    </source>
</evidence>
<protein>
    <recommendedName>
        <fullName evidence="8">Kinesin motor domain-containing protein</fullName>
    </recommendedName>
</protein>
<evidence type="ECO:0000259" key="5">
    <source>
        <dbReference type="PROSITE" id="PS50021"/>
    </source>
</evidence>
<dbReference type="InterPro" id="IPR001715">
    <property type="entry name" value="CH_dom"/>
</dbReference>
<organism evidence="7">
    <name type="scientific">Salix viminalis</name>
    <name type="common">Common osier</name>
    <name type="synonym">Basket willow</name>
    <dbReference type="NCBI Taxonomy" id="40686"/>
    <lineage>
        <taxon>Eukaryota</taxon>
        <taxon>Viridiplantae</taxon>
        <taxon>Streptophyta</taxon>
        <taxon>Embryophyta</taxon>
        <taxon>Tracheophyta</taxon>
        <taxon>Spermatophyta</taxon>
        <taxon>Magnoliopsida</taxon>
        <taxon>eudicotyledons</taxon>
        <taxon>Gunneridae</taxon>
        <taxon>Pentapetalae</taxon>
        <taxon>rosids</taxon>
        <taxon>fabids</taxon>
        <taxon>Malpighiales</taxon>
        <taxon>Salicaceae</taxon>
        <taxon>Saliceae</taxon>
        <taxon>Salix</taxon>
    </lineage>
</organism>
<dbReference type="InterPro" id="IPR027267">
    <property type="entry name" value="AH/BAR_dom_sf"/>
</dbReference>
<dbReference type="GO" id="GO:0015630">
    <property type="term" value="C:microtubule cytoskeleton"/>
    <property type="evidence" value="ECO:0007669"/>
    <property type="project" value="TreeGrafter"/>
</dbReference>
<dbReference type="SUPFAM" id="SSF103657">
    <property type="entry name" value="BAR/IMD domain-like"/>
    <property type="match status" value="1"/>
</dbReference>
<dbReference type="PANTHER" id="PTHR47972">
    <property type="entry name" value="KINESIN-LIKE PROTEIN KLP-3"/>
    <property type="match status" value="1"/>
</dbReference>
<dbReference type="InterPro" id="IPR027640">
    <property type="entry name" value="Kinesin-like_fam"/>
</dbReference>